<evidence type="ECO:0000313" key="3">
    <source>
        <dbReference type="Proteomes" id="UP001555826"/>
    </source>
</evidence>
<proteinExistence type="predicted"/>
<name>A0ABV3P2M3_9ACTN</name>
<evidence type="ECO:0000313" key="2">
    <source>
        <dbReference type="EMBL" id="MEW9263517.1"/>
    </source>
</evidence>
<dbReference type="PANTHER" id="PTHR43685:SF3">
    <property type="entry name" value="SLR2126 PROTEIN"/>
    <property type="match status" value="1"/>
</dbReference>
<dbReference type="EMBL" id="JBFNQN010000001">
    <property type="protein sequence ID" value="MEW9263517.1"/>
    <property type="molecule type" value="Genomic_DNA"/>
</dbReference>
<dbReference type="GO" id="GO:0016757">
    <property type="term" value="F:glycosyltransferase activity"/>
    <property type="evidence" value="ECO:0007669"/>
    <property type="project" value="UniProtKB-KW"/>
</dbReference>
<dbReference type="Pfam" id="PF00535">
    <property type="entry name" value="Glycos_transf_2"/>
    <property type="match status" value="1"/>
</dbReference>
<dbReference type="InterPro" id="IPR001173">
    <property type="entry name" value="Glyco_trans_2-like"/>
</dbReference>
<dbReference type="PANTHER" id="PTHR43685">
    <property type="entry name" value="GLYCOSYLTRANSFERASE"/>
    <property type="match status" value="1"/>
</dbReference>
<dbReference type="EC" id="2.4.-.-" evidence="2"/>
<dbReference type="Gene3D" id="3.90.550.10">
    <property type="entry name" value="Spore Coat Polysaccharide Biosynthesis Protein SpsA, Chain A"/>
    <property type="match status" value="1"/>
</dbReference>
<dbReference type="CDD" id="cd00761">
    <property type="entry name" value="Glyco_tranf_GTA_type"/>
    <property type="match status" value="1"/>
</dbReference>
<dbReference type="InterPro" id="IPR050834">
    <property type="entry name" value="Glycosyltransf_2"/>
</dbReference>
<sequence length="341" mass="35717">MSRTVVAVLTYRRPGDLAELLPRLRAQAAAAHPPADVLVVDNDPAASARELVEQAAATPGAPVRHVHEPRPGIAAARNRALAEADVPGVPGVPPADLLVFLDDDERPADGWLDALLAEHRRNAPSGHLAGVVGPVVSTFEGPLDPWIAAGGFFARRRLPTGTVVEVAATNNLLLDLRVLRGAEVDLPTAFDERFGLSGGSDTLFTRSLTAAGLRLVWCDEALVTDVVPAARATREWVLRRALRSGNSWSRTSLALPGRPARRWALRARLSLAGVLRAGAGGAGVAAGTVLRRPRWHARGAKAAARGIGMAGGAFGWTYAEYARGGVTAAPRTPPTTAGSPP</sequence>
<accession>A0ABV3P2M3</accession>
<keyword evidence="2" id="KW-0808">Transferase</keyword>
<evidence type="ECO:0000259" key="1">
    <source>
        <dbReference type="Pfam" id="PF00535"/>
    </source>
</evidence>
<dbReference type="SUPFAM" id="SSF53448">
    <property type="entry name" value="Nucleotide-diphospho-sugar transferases"/>
    <property type="match status" value="1"/>
</dbReference>
<feature type="domain" description="Glycosyltransferase 2-like" evidence="1">
    <location>
        <begin position="6"/>
        <end position="168"/>
    </location>
</feature>
<dbReference type="RefSeq" id="WP_367636095.1">
    <property type="nucleotide sequence ID" value="NZ_JBFNQN010000001.1"/>
</dbReference>
<gene>
    <name evidence="2" type="ORF">AB1207_02030</name>
</gene>
<organism evidence="2 3">
    <name type="scientific">Kineococcus endophyticus</name>
    <dbReference type="NCBI Taxonomy" id="1181883"/>
    <lineage>
        <taxon>Bacteria</taxon>
        <taxon>Bacillati</taxon>
        <taxon>Actinomycetota</taxon>
        <taxon>Actinomycetes</taxon>
        <taxon>Kineosporiales</taxon>
        <taxon>Kineosporiaceae</taxon>
        <taxon>Kineococcus</taxon>
    </lineage>
</organism>
<protein>
    <submittedName>
        <fullName evidence="2">Glycosyltransferase family A protein</fullName>
        <ecNumber evidence="2">2.4.-.-</ecNumber>
    </submittedName>
</protein>
<dbReference type="InterPro" id="IPR029044">
    <property type="entry name" value="Nucleotide-diphossugar_trans"/>
</dbReference>
<comment type="caution">
    <text evidence="2">The sequence shown here is derived from an EMBL/GenBank/DDBJ whole genome shotgun (WGS) entry which is preliminary data.</text>
</comment>
<keyword evidence="2" id="KW-0328">Glycosyltransferase</keyword>
<dbReference type="Proteomes" id="UP001555826">
    <property type="component" value="Unassembled WGS sequence"/>
</dbReference>
<reference evidence="2 3" key="1">
    <citation type="submission" date="2024-07" db="EMBL/GenBank/DDBJ databases">
        <authorList>
            <person name="Thanompreechachai J."/>
            <person name="Duangmal K."/>
        </authorList>
    </citation>
    <scope>NUCLEOTIDE SEQUENCE [LARGE SCALE GENOMIC DNA]</scope>
    <source>
        <strain evidence="2 3">KCTC 19886</strain>
    </source>
</reference>
<keyword evidence="3" id="KW-1185">Reference proteome</keyword>